<evidence type="ECO:0000313" key="3">
    <source>
        <dbReference type="Proteomes" id="UP000429552"/>
    </source>
</evidence>
<gene>
    <name evidence="2" type="ORF">Sliba_67390</name>
</gene>
<comment type="caution">
    <text evidence="2">The sequence shown here is derived from an EMBL/GenBank/DDBJ whole genome shotgun (WGS) entry which is preliminary data.</text>
</comment>
<organism evidence="2 3">
    <name type="scientific">Streptomyces nigrescens</name>
    <dbReference type="NCBI Taxonomy" id="1920"/>
    <lineage>
        <taxon>Bacteria</taxon>
        <taxon>Bacillati</taxon>
        <taxon>Actinomycetota</taxon>
        <taxon>Actinomycetes</taxon>
        <taxon>Kitasatosporales</taxon>
        <taxon>Streptomycetaceae</taxon>
        <taxon>Streptomyces</taxon>
    </lineage>
</organism>
<evidence type="ECO:0000313" key="2">
    <source>
        <dbReference type="EMBL" id="GFE26286.1"/>
    </source>
</evidence>
<feature type="transmembrane region" description="Helical" evidence="1">
    <location>
        <begin position="58"/>
        <end position="86"/>
    </location>
</feature>
<keyword evidence="1" id="KW-0472">Membrane</keyword>
<keyword evidence="1" id="KW-1133">Transmembrane helix</keyword>
<protein>
    <submittedName>
        <fullName evidence="2">Uncharacterized protein</fullName>
    </submittedName>
</protein>
<keyword evidence="1" id="KW-0812">Transmembrane</keyword>
<evidence type="ECO:0000256" key="1">
    <source>
        <dbReference type="SAM" id="Phobius"/>
    </source>
</evidence>
<dbReference type="AlphaFoldDB" id="A0A640TW77"/>
<dbReference type="EMBL" id="BLIP01000003">
    <property type="protein sequence ID" value="GFE26286.1"/>
    <property type="molecule type" value="Genomic_DNA"/>
</dbReference>
<reference evidence="2 3" key="1">
    <citation type="submission" date="2019-12" db="EMBL/GenBank/DDBJ databases">
        <title>Whole genome shotgun sequence of Streptomyces libani subsp. libani NBRC 13452.</title>
        <authorList>
            <person name="Ichikawa N."/>
            <person name="Kimura A."/>
            <person name="Kitahashi Y."/>
            <person name="Komaki H."/>
            <person name="Tamura T."/>
        </authorList>
    </citation>
    <scope>NUCLEOTIDE SEQUENCE [LARGE SCALE GENOMIC DNA]</scope>
    <source>
        <strain evidence="2 3">NBRC 13452</strain>
    </source>
</reference>
<dbReference type="Proteomes" id="UP000429552">
    <property type="component" value="Unassembled WGS sequence"/>
</dbReference>
<sequence length="89" mass="9829">MPVAGTDGQLVTSRVRGLRPLCPSFTRLDDEDVIVSHIRPVEEIKMRNRTRSQTRKRLLQTALFAAVRGAAAAGGSMLVALTAWWLRQG</sequence>
<accession>A0A640TW77</accession>
<name>A0A640TW77_STRNI</name>
<proteinExistence type="predicted"/>